<dbReference type="Gene3D" id="3.40.50.2000">
    <property type="entry name" value="Glycogen Phosphorylase B"/>
    <property type="match status" value="1"/>
</dbReference>
<dbReference type="Pfam" id="PF06925">
    <property type="entry name" value="MGDG_synth"/>
    <property type="match status" value="1"/>
</dbReference>
<name>A0A174EBG0_9CLOT</name>
<evidence type="ECO:0000313" key="7">
    <source>
        <dbReference type="EMBL" id="CUO35124.1"/>
    </source>
</evidence>
<dbReference type="GO" id="GO:0009247">
    <property type="term" value="P:glycolipid biosynthetic process"/>
    <property type="evidence" value="ECO:0007669"/>
    <property type="project" value="InterPro"/>
</dbReference>
<dbReference type="InterPro" id="IPR009695">
    <property type="entry name" value="Diacylglyc_glucosyltr_N"/>
</dbReference>
<reference evidence="7 8" key="1">
    <citation type="submission" date="2015-09" db="EMBL/GenBank/DDBJ databases">
        <authorList>
            <consortium name="Pathogen Informatics"/>
        </authorList>
    </citation>
    <scope>NUCLEOTIDE SEQUENCE [LARGE SCALE GENOMIC DNA]</scope>
    <source>
        <strain evidence="7 8">2789STDY5834855</strain>
    </source>
</reference>
<evidence type="ECO:0000256" key="2">
    <source>
        <dbReference type="ARBA" id="ARBA00006962"/>
    </source>
</evidence>
<evidence type="ECO:0000256" key="4">
    <source>
        <dbReference type="ARBA" id="ARBA00022679"/>
    </source>
</evidence>
<dbReference type="AlphaFoldDB" id="A0A174EBG0"/>
<dbReference type="RefSeq" id="WP_042395695.1">
    <property type="nucleotide sequence ID" value="NZ_CYZV01000021.1"/>
</dbReference>
<dbReference type="Proteomes" id="UP000095558">
    <property type="component" value="Unassembled WGS sequence"/>
</dbReference>
<gene>
    <name evidence="7" type="primary">ugtP_3</name>
    <name evidence="7" type="ORF">ERS852470_02095</name>
</gene>
<evidence type="ECO:0000259" key="5">
    <source>
        <dbReference type="Pfam" id="PF04101"/>
    </source>
</evidence>
<dbReference type="EC" id="2.4.1.-" evidence="7"/>
<accession>A0A174EBG0</accession>
<dbReference type="EMBL" id="CYZV01000021">
    <property type="protein sequence ID" value="CUO35124.1"/>
    <property type="molecule type" value="Genomic_DNA"/>
</dbReference>
<comment type="subcellular location">
    <subcellularLocation>
        <location evidence="1">Membrane</location>
    </subcellularLocation>
</comment>
<keyword evidence="3 7" id="KW-0328">Glycosyltransferase</keyword>
<keyword evidence="4 7" id="KW-0808">Transferase</keyword>
<dbReference type="InterPro" id="IPR050519">
    <property type="entry name" value="Glycosyltransf_28_UgtP"/>
</dbReference>
<dbReference type="SUPFAM" id="SSF53756">
    <property type="entry name" value="UDP-Glycosyltransferase/glycogen phosphorylase"/>
    <property type="match status" value="1"/>
</dbReference>
<evidence type="ECO:0000313" key="8">
    <source>
        <dbReference type="Proteomes" id="UP000095558"/>
    </source>
</evidence>
<comment type="similarity">
    <text evidence="2">Belongs to the glycosyltransferase 28 family.</text>
</comment>
<dbReference type="PANTHER" id="PTHR43025">
    <property type="entry name" value="MONOGALACTOSYLDIACYLGLYCEROL SYNTHASE"/>
    <property type="match status" value="1"/>
</dbReference>
<dbReference type="Pfam" id="PF04101">
    <property type="entry name" value="Glyco_tran_28_C"/>
    <property type="match status" value="1"/>
</dbReference>
<evidence type="ECO:0000256" key="3">
    <source>
        <dbReference type="ARBA" id="ARBA00022676"/>
    </source>
</evidence>
<dbReference type="GeneID" id="83011025"/>
<evidence type="ECO:0000256" key="1">
    <source>
        <dbReference type="ARBA" id="ARBA00004370"/>
    </source>
</evidence>
<feature type="domain" description="Glycosyl transferase family 28 C-terminal" evidence="5">
    <location>
        <begin position="196"/>
        <end position="344"/>
    </location>
</feature>
<organism evidence="7 8">
    <name type="scientific">Clostridium disporicum</name>
    <dbReference type="NCBI Taxonomy" id="84024"/>
    <lineage>
        <taxon>Bacteria</taxon>
        <taxon>Bacillati</taxon>
        <taxon>Bacillota</taxon>
        <taxon>Clostridia</taxon>
        <taxon>Eubacteriales</taxon>
        <taxon>Clostridiaceae</taxon>
        <taxon>Clostridium</taxon>
    </lineage>
</organism>
<feature type="domain" description="Diacylglycerol glucosyltransferase N-terminal" evidence="6">
    <location>
        <begin position="14"/>
        <end position="176"/>
    </location>
</feature>
<dbReference type="InterPro" id="IPR007235">
    <property type="entry name" value="Glyco_trans_28_C"/>
</dbReference>
<dbReference type="GO" id="GO:0016020">
    <property type="term" value="C:membrane"/>
    <property type="evidence" value="ECO:0007669"/>
    <property type="project" value="UniProtKB-SubCell"/>
</dbReference>
<sequence length="360" mass="41633">MNILILTGKFGMGHYSAAEAIKQEIEENYKDINVNIKIIDIIDYLFPAISSYVYKSFDTLVSKWANLYNFINTNNEERNIKTFNYLFIKKLDKLFDKYNPEVVISTLPISSQYISKYKSIKKSNVPLLTFITDISSHSEWIHKNTNYYFVGDEKIKGSLVNKGISEEKIIITGIPVRKQFREIDMDLNKNNKKKEVLIMGGGLGLISVNDELFEVLNNVKDIKTTIITGNNKSMYEYLRDKYKNIKVIGYTEEVSKYMKNSDLIISKSGGITLFEAIYSEVPMYVINPFLVQEIKNSKFIEKEKIGKVIRDKDFDIVSDILNLINDDDEITKMKNNMKNIKSRINQNEIINVLDKFMKGA</sequence>
<evidence type="ECO:0000259" key="6">
    <source>
        <dbReference type="Pfam" id="PF06925"/>
    </source>
</evidence>
<proteinExistence type="inferred from homology"/>
<dbReference type="PANTHER" id="PTHR43025:SF3">
    <property type="entry name" value="MONOGALACTOSYLDIACYLGLYCEROL SYNTHASE 1, CHLOROPLASTIC"/>
    <property type="match status" value="1"/>
</dbReference>
<dbReference type="GO" id="GO:0016758">
    <property type="term" value="F:hexosyltransferase activity"/>
    <property type="evidence" value="ECO:0007669"/>
    <property type="project" value="InterPro"/>
</dbReference>
<dbReference type="OrthoDB" id="9815663at2"/>
<protein>
    <submittedName>
        <fullName evidence="7">UDP-N-acetylglucosamine--N-acetylmuramyl-(Pentapeptide) pyrophosphoryl-undecaprenol N-acetylglucosamine transferase</fullName>
        <ecNumber evidence="7">2.4.1.-</ecNumber>
    </submittedName>
</protein>